<dbReference type="RefSeq" id="WP_258868716.1">
    <property type="nucleotide sequence ID" value="NZ_UYIQ01000001.1"/>
</dbReference>
<dbReference type="InterPro" id="IPR022385">
    <property type="entry name" value="Rhs_assc_core"/>
</dbReference>
<dbReference type="EMBL" id="UYIQ01000001">
    <property type="protein sequence ID" value="VDG81158.1"/>
    <property type="molecule type" value="Genomic_DNA"/>
</dbReference>
<dbReference type="Gene3D" id="2.180.10.10">
    <property type="entry name" value="RHS repeat-associated core"/>
    <property type="match status" value="1"/>
</dbReference>
<gene>
    <name evidence="4" type="primary">wapA_5</name>
    <name evidence="4" type="ORF">NCTC11458_00441</name>
</gene>
<evidence type="ECO:0000256" key="1">
    <source>
        <dbReference type="ARBA" id="ARBA00022737"/>
    </source>
</evidence>
<keyword evidence="2" id="KW-0812">Transmembrane</keyword>
<dbReference type="PANTHER" id="PTHR32305">
    <property type="match status" value="1"/>
</dbReference>
<reference evidence="4 5" key="1">
    <citation type="submission" date="2018-11" db="EMBL/GenBank/DDBJ databases">
        <authorList>
            <consortium name="Pathogen Informatics"/>
        </authorList>
    </citation>
    <scope>NUCLEOTIDE SEQUENCE [LARGE SCALE GENOMIC DNA]</scope>
    <source>
        <strain evidence="4 5">NCTC11458</strain>
    </source>
</reference>
<proteinExistence type="predicted"/>
<dbReference type="PANTHER" id="PTHR32305:SF15">
    <property type="entry name" value="PROTEIN RHSA-RELATED"/>
    <property type="match status" value="1"/>
</dbReference>
<keyword evidence="1" id="KW-0677">Repeat</keyword>
<feature type="transmembrane region" description="Helical" evidence="2">
    <location>
        <begin position="276"/>
        <end position="293"/>
    </location>
</feature>
<feature type="transmembrane region" description="Helical" evidence="2">
    <location>
        <begin position="202"/>
        <end position="223"/>
    </location>
</feature>
<comment type="caution">
    <text evidence="4">The sequence shown here is derived from an EMBL/GenBank/DDBJ whole genome shotgun (WGS) entry which is preliminary data.</text>
</comment>
<evidence type="ECO:0000313" key="5">
    <source>
        <dbReference type="Proteomes" id="UP000276733"/>
    </source>
</evidence>
<accession>A0A7Z8YBI5</accession>
<name>A0A7Z8YBI5_CAPOC</name>
<dbReference type="InterPro" id="IPR056823">
    <property type="entry name" value="TEN-like_YD-shell"/>
</dbReference>
<feature type="domain" description="Teneurin-like YD-shell" evidence="3">
    <location>
        <begin position="46"/>
        <end position="155"/>
    </location>
</feature>
<evidence type="ECO:0000313" key="4">
    <source>
        <dbReference type="EMBL" id="VDG81158.1"/>
    </source>
</evidence>
<feature type="transmembrane region" description="Helical" evidence="2">
    <location>
        <begin position="165"/>
        <end position="182"/>
    </location>
</feature>
<protein>
    <submittedName>
        <fullName evidence="4">Cell wall-associated polypeptide CWBP200</fullName>
    </submittedName>
</protein>
<evidence type="ECO:0000256" key="2">
    <source>
        <dbReference type="SAM" id="Phobius"/>
    </source>
</evidence>
<keyword evidence="2" id="KW-0472">Membrane</keyword>
<dbReference type="NCBIfam" id="TIGR03696">
    <property type="entry name" value="Rhs_assc_core"/>
    <property type="match status" value="1"/>
</dbReference>
<dbReference type="Proteomes" id="UP000276733">
    <property type="component" value="Unassembled WGS sequence"/>
</dbReference>
<organism evidence="4 5">
    <name type="scientific">Capnocytophaga ochracea</name>
    <dbReference type="NCBI Taxonomy" id="1018"/>
    <lineage>
        <taxon>Bacteria</taxon>
        <taxon>Pseudomonadati</taxon>
        <taxon>Bacteroidota</taxon>
        <taxon>Flavobacteriia</taxon>
        <taxon>Flavobacteriales</taxon>
        <taxon>Flavobacteriaceae</taxon>
        <taxon>Capnocytophaga</taxon>
    </lineage>
</organism>
<dbReference type="InterPro" id="IPR050708">
    <property type="entry name" value="T6SS_VgrG/RHS"/>
</dbReference>
<sequence length="466" mass="50163">MLKHYSHDGSVEIVCNKTDNSTKFVFYLGGDAYSAPAIFISDGETQKLYYLLHRDYLGSIVMLTDENGNIAERRHFDAWGQLIKIADGAGNTLDKLTLLDRGFTGHEHLQTVGLIHMNGRLYDPALHRFLQPDNYVQDPFNTQNFNRYGYCLNNPLVYVDENGEFIITALIVGAIIGAYIGGSQANGTYNPFKWDFNNVDTWIGMVRGAVVGGVSGGVAAYAGGLAAAGLAAYGITGGVIGGAVVGATSGLVGGFISGGFMSQLPGGNGKFWSSAGWGALSGFVGGATGALTTPKGHNIWTGREIPQPVQTLETTPMGVYLDVENNITGNLELKAPTSVSLEIQQPKLIPIRPLDENLKLLTPGLKLADNKLAQHAYQWGIGEKGIALTKTQLGAMRKIANYIYKNASTIRQGTWGNPDSGGFYNALFYSNGRHVIVTRSDGTMITILKNATGNKHFNNATTIWQR</sequence>
<dbReference type="AlphaFoldDB" id="A0A7Z8YBI5"/>
<dbReference type="Pfam" id="PF25023">
    <property type="entry name" value="TEN_YD-shell"/>
    <property type="match status" value="1"/>
</dbReference>
<feature type="transmembrane region" description="Helical" evidence="2">
    <location>
        <begin position="230"/>
        <end position="256"/>
    </location>
</feature>
<evidence type="ECO:0000259" key="3">
    <source>
        <dbReference type="Pfam" id="PF25023"/>
    </source>
</evidence>
<keyword evidence="2" id="KW-1133">Transmembrane helix</keyword>